<proteinExistence type="predicted"/>
<gene>
    <name evidence="2" type="ORF">VCB98_07850</name>
</gene>
<name>A0AAP6JGJ8_9GAMM</name>
<dbReference type="Gene3D" id="3.10.28.20">
    <property type="entry name" value="Acetamidase/Formamidase-like domains"/>
    <property type="match status" value="1"/>
</dbReference>
<dbReference type="RefSeq" id="WP_346051457.1">
    <property type="nucleotide sequence ID" value="NZ_JAYGII010000014.1"/>
</dbReference>
<evidence type="ECO:0008006" key="4">
    <source>
        <dbReference type="Google" id="ProtNLM"/>
    </source>
</evidence>
<organism evidence="2 3">
    <name type="scientific">Natronospira elongata</name>
    <dbReference type="NCBI Taxonomy" id="3110268"/>
    <lineage>
        <taxon>Bacteria</taxon>
        <taxon>Pseudomonadati</taxon>
        <taxon>Pseudomonadota</taxon>
        <taxon>Gammaproteobacteria</taxon>
        <taxon>Natronospirales</taxon>
        <taxon>Natronospiraceae</taxon>
        <taxon>Natronospira</taxon>
    </lineage>
</organism>
<evidence type="ECO:0000313" key="2">
    <source>
        <dbReference type="EMBL" id="MEA5445729.1"/>
    </source>
</evidence>
<dbReference type="AlphaFoldDB" id="A0AAP6JGJ8"/>
<accession>A0AAP6JGJ8</accession>
<dbReference type="PROSITE" id="PS51257">
    <property type="entry name" value="PROKAR_LIPOPROTEIN"/>
    <property type="match status" value="1"/>
</dbReference>
<comment type="caution">
    <text evidence="2">The sequence shown here is derived from an EMBL/GenBank/DDBJ whole genome shotgun (WGS) entry which is preliminary data.</text>
</comment>
<dbReference type="EMBL" id="JAYGII010000014">
    <property type="protein sequence ID" value="MEA5445729.1"/>
    <property type="molecule type" value="Genomic_DNA"/>
</dbReference>
<reference evidence="2 3" key="1">
    <citation type="submission" date="2023-12" db="EMBL/GenBank/DDBJ databases">
        <title>Whole-genome sequencing of halo(alkali)philic microorganisms from hypersaline lakes.</title>
        <authorList>
            <person name="Sorokin D.Y."/>
            <person name="Merkel A.Y."/>
            <person name="Messina E."/>
            <person name="Yakimov M."/>
        </authorList>
    </citation>
    <scope>NUCLEOTIDE SEQUENCE [LARGE SCALE GENOMIC DNA]</scope>
    <source>
        <strain evidence="2 3">AB-CW1</strain>
    </source>
</reference>
<evidence type="ECO:0000313" key="3">
    <source>
        <dbReference type="Proteomes" id="UP001302316"/>
    </source>
</evidence>
<feature type="chain" id="PRO_5042855736" description="LPP20 lipoprotein" evidence="1">
    <location>
        <begin position="21"/>
        <end position="341"/>
    </location>
</feature>
<dbReference type="Proteomes" id="UP001302316">
    <property type="component" value="Unassembled WGS sequence"/>
</dbReference>
<protein>
    <recommendedName>
        <fullName evidence="4">LPP20 lipoprotein</fullName>
    </recommendedName>
</protein>
<sequence>MMLRKLFSLGLLLPLVVACAAGPAGDANADTGVPDWVLNTPDDPRYVHGVGSAPLRGDPAEARRAAADRARSDLISNMRVTVAGETTAWVERVREGATGPVTRGFAQEVRASVPETTLDEIEIVEAVPDGAEETLYVLARLDRPAATMRLGNQLRDIREQLDLFREREIPTGDRIRAVRALKPAAELIGRADSIEQQLSMVSTTGLPNRPVADDYADVLERLWEALNSLRLDIDDSGMESRLRSGLREGLIREGLRVGGDGSPDLIIGGELRLRNVQRGQDHFAFAEGEVVIREPDGRVIGQFRQELREASSDPGLAQDRVIGNLADSLGQSLGERLFQFL</sequence>
<keyword evidence="1" id="KW-0732">Signal</keyword>
<feature type="signal peptide" evidence="1">
    <location>
        <begin position="1"/>
        <end position="20"/>
    </location>
</feature>
<evidence type="ECO:0000256" key="1">
    <source>
        <dbReference type="SAM" id="SignalP"/>
    </source>
</evidence>
<keyword evidence="3" id="KW-1185">Reference proteome</keyword>